<dbReference type="RefSeq" id="WP_034528079.1">
    <property type="nucleotide sequence ID" value="NZ_JGZP01000012.1"/>
</dbReference>
<name>A0A087DPC3_9BIFI</name>
<dbReference type="EMBL" id="JGZP01000012">
    <property type="protein sequence ID" value="KFI97373.1"/>
    <property type="molecule type" value="Genomic_DNA"/>
</dbReference>
<dbReference type="Proteomes" id="UP000029004">
    <property type="component" value="Unassembled WGS sequence"/>
</dbReference>
<dbReference type="InterPro" id="IPR037284">
    <property type="entry name" value="SUF_FeS_clus_asmbl_SufBD_sf"/>
</dbReference>
<keyword evidence="5" id="KW-1185">Reference proteome</keyword>
<feature type="region of interest" description="Disordered" evidence="2">
    <location>
        <begin position="1"/>
        <end position="36"/>
    </location>
</feature>
<dbReference type="OrthoDB" id="9803529at2"/>
<evidence type="ECO:0000256" key="2">
    <source>
        <dbReference type="SAM" id="MobiDB-lite"/>
    </source>
</evidence>
<dbReference type="eggNOG" id="COG0719">
    <property type="taxonomic scope" value="Bacteria"/>
</dbReference>
<dbReference type="Pfam" id="PF01458">
    <property type="entry name" value="SUFBD_core"/>
    <property type="match status" value="1"/>
</dbReference>
<comment type="caution">
    <text evidence="4">The sequence shown here is derived from an EMBL/GenBank/DDBJ whole genome shotgun (WGS) entry which is preliminary data.</text>
</comment>
<gene>
    <name evidence="4" type="ORF">BSTEL_0094</name>
</gene>
<dbReference type="InterPro" id="IPR000825">
    <property type="entry name" value="SUF_FeS_clus_asmbl_SufBD_core"/>
</dbReference>
<accession>A0A087DPC3</accession>
<evidence type="ECO:0000313" key="5">
    <source>
        <dbReference type="Proteomes" id="UP000029004"/>
    </source>
</evidence>
<dbReference type="PANTHER" id="PTHR43575">
    <property type="entry name" value="PROTEIN ABCI7, CHLOROPLASTIC"/>
    <property type="match status" value="1"/>
</dbReference>
<evidence type="ECO:0000256" key="1">
    <source>
        <dbReference type="ARBA" id="ARBA00043967"/>
    </source>
</evidence>
<dbReference type="PANTHER" id="PTHR43575:SF1">
    <property type="entry name" value="PROTEIN ABCI7, CHLOROPLASTIC"/>
    <property type="match status" value="1"/>
</dbReference>
<dbReference type="InterPro" id="IPR011542">
    <property type="entry name" value="SUF_FeS_clus_asmbl_SufD"/>
</dbReference>
<dbReference type="InterPro" id="IPR055346">
    <property type="entry name" value="Fe-S_cluster_assembly_SufBD"/>
</dbReference>
<dbReference type="STRING" id="762211.BSTEL_0094"/>
<dbReference type="AlphaFoldDB" id="A0A087DPC3"/>
<sequence length="411" mass="44500">MAETENKAAELNIPVADPNDPYKIPAAMPSSADRAPRSFEVSAFPVPARDQEDWRYTPIDRIGEFFDVFKPSGETEIEVSMIDGSPLAEGVTLSQVRLGEGASGTVSKPNDRVSAVEWNSGSTATILRLDGEIAQPVLVKVHGAGEDLDAFHLVIDAADRAHADVVVEHDGDARLAEGVEITTGKDSHVSTTFIQEWDRTAKHVGNHRIHVGEGASLRHSVVTLGGDVVRIRMDQDFGGEQGELNMLGIYFVDPGEHIEHRTMVVHNHPDCKSRVVYKGALDGKGAHSTWVGNALIEPTAPGTDSYELNRNLVLTPGAIADSEPNLEIENGNIIGAGHASSVGRFDDEELFYLESRGIPEAEARKLVVRGFFGELVEEIGIPAVSDHLMDVIDRRLARGEDAAMAQVLEDK</sequence>
<proteinExistence type="inferred from homology"/>
<evidence type="ECO:0000313" key="4">
    <source>
        <dbReference type="EMBL" id="KFI97373.1"/>
    </source>
</evidence>
<protein>
    <submittedName>
        <fullName evidence="4">ABC transporter permease</fullName>
    </submittedName>
</protein>
<feature type="domain" description="SUF system FeS cluster assembly SufBD core" evidence="3">
    <location>
        <begin position="150"/>
        <end position="371"/>
    </location>
</feature>
<evidence type="ECO:0000259" key="3">
    <source>
        <dbReference type="Pfam" id="PF01458"/>
    </source>
</evidence>
<dbReference type="SUPFAM" id="SSF101960">
    <property type="entry name" value="Stabilizer of iron transporter SufD"/>
    <property type="match status" value="1"/>
</dbReference>
<organism evidence="4 5">
    <name type="scientific">Bifidobacterium stellenboschense</name>
    <dbReference type="NCBI Taxonomy" id="762211"/>
    <lineage>
        <taxon>Bacteria</taxon>
        <taxon>Bacillati</taxon>
        <taxon>Actinomycetota</taxon>
        <taxon>Actinomycetes</taxon>
        <taxon>Bifidobacteriales</taxon>
        <taxon>Bifidobacteriaceae</taxon>
        <taxon>Bifidobacterium</taxon>
    </lineage>
</organism>
<dbReference type="GO" id="GO:0016226">
    <property type="term" value="P:iron-sulfur cluster assembly"/>
    <property type="evidence" value="ECO:0007669"/>
    <property type="project" value="InterPro"/>
</dbReference>
<comment type="similarity">
    <text evidence="1">Belongs to the iron-sulfur cluster assembly SufBD family.</text>
</comment>
<reference evidence="4 5" key="1">
    <citation type="submission" date="2014-03" db="EMBL/GenBank/DDBJ databases">
        <title>Genomics of Bifidobacteria.</title>
        <authorList>
            <person name="Ventura M."/>
            <person name="Milani C."/>
            <person name="Lugli G.A."/>
        </authorList>
    </citation>
    <scope>NUCLEOTIDE SEQUENCE [LARGE SCALE GENOMIC DNA]</scope>
    <source>
        <strain evidence="4 5">DSM 23968</strain>
    </source>
</reference>
<dbReference type="NCBIfam" id="TIGR01981">
    <property type="entry name" value="sufD"/>
    <property type="match status" value="1"/>
</dbReference>